<accession>A0AA35KJG6</accession>
<reference evidence="2" key="1">
    <citation type="submission" date="2022-12" db="EMBL/GenBank/DDBJ databases">
        <authorList>
            <person name="Alioto T."/>
            <person name="Alioto T."/>
            <person name="Gomez Garrido J."/>
        </authorList>
    </citation>
    <scope>NUCLEOTIDE SEQUENCE</scope>
</reference>
<name>A0AA35KJG6_9SAUR</name>
<evidence type="ECO:0000313" key="3">
    <source>
        <dbReference type="Proteomes" id="UP001178461"/>
    </source>
</evidence>
<protein>
    <submittedName>
        <fullName evidence="2">Uncharacterized protein</fullName>
    </submittedName>
</protein>
<evidence type="ECO:0000256" key="1">
    <source>
        <dbReference type="SAM" id="MobiDB-lite"/>
    </source>
</evidence>
<proteinExistence type="predicted"/>
<dbReference type="Proteomes" id="UP001178461">
    <property type="component" value="Chromosome 7"/>
</dbReference>
<dbReference type="AlphaFoldDB" id="A0AA35KJG6"/>
<sequence>MKGSPMHVRNARSSHLQTPPYDHTVRHRWMDNLFPDMRHSMEPGRTTNRNLRDWVHHTVHSRCPMGVLKSLILFSAHLVLSTHFHSSKVARGKKEKEKGEGPLLNKTELLNFTDSESILPESLGASRRTVIKLFVMQLRAKEKKRMMQKKLYRPPLKREQSLWNKTWGFPYPPVAVNRKIGEGVEKRTMDDKEPRH</sequence>
<dbReference type="EMBL" id="OX395132">
    <property type="protein sequence ID" value="CAI5779280.1"/>
    <property type="molecule type" value="Genomic_DNA"/>
</dbReference>
<evidence type="ECO:0000313" key="2">
    <source>
        <dbReference type="EMBL" id="CAI5779280.1"/>
    </source>
</evidence>
<organism evidence="2 3">
    <name type="scientific">Podarcis lilfordi</name>
    <name type="common">Lilford's wall lizard</name>
    <dbReference type="NCBI Taxonomy" id="74358"/>
    <lineage>
        <taxon>Eukaryota</taxon>
        <taxon>Metazoa</taxon>
        <taxon>Chordata</taxon>
        <taxon>Craniata</taxon>
        <taxon>Vertebrata</taxon>
        <taxon>Euteleostomi</taxon>
        <taxon>Lepidosauria</taxon>
        <taxon>Squamata</taxon>
        <taxon>Bifurcata</taxon>
        <taxon>Unidentata</taxon>
        <taxon>Episquamata</taxon>
        <taxon>Laterata</taxon>
        <taxon>Lacertibaenia</taxon>
        <taxon>Lacertidae</taxon>
        <taxon>Podarcis</taxon>
    </lineage>
</organism>
<gene>
    <name evidence="2" type="ORF">PODLI_1B026702</name>
</gene>
<feature type="region of interest" description="Disordered" evidence="1">
    <location>
        <begin position="1"/>
        <end position="21"/>
    </location>
</feature>
<keyword evidence="3" id="KW-1185">Reference proteome</keyword>